<evidence type="ECO:0000256" key="1">
    <source>
        <dbReference type="SAM" id="MobiDB-lite"/>
    </source>
</evidence>
<keyword evidence="2" id="KW-0472">Membrane</keyword>
<keyword evidence="4" id="KW-1185">Reference proteome</keyword>
<proteinExistence type="predicted"/>
<comment type="caution">
    <text evidence="3">The sequence shown here is derived from an EMBL/GenBank/DDBJ whole genome shotgun (WGS) entry which is preliminary data.</text>
</comment>
<evidence type="ECO:0000313" key="4">
    <source>
        <dbReference type="Proteomes" id="UP000316988"/>
    </source>
</evidence>
<dbReference type="AlphaFoldDB" id="A0A554SP47"/>
<name>A0A554SP47_9ACTN</name>
<feature type="transmembrane region" description="Helical" evidence="2">
    <location>
        <begin position="28"/>
        <end position="47"/>
    </location>
</feature>
<gene>
    <name evidence="3" type="ORF">FNM00_00625</name>
</gene>
<accession>A0A554SP47</accession>
<dbReference type="Proteomes" id="UP000316988">
    <property type="component" value="Unassembled WGS sequence"/>
</dbReference>
<keyword evidence="2" id="KW-0812">Transmembrane</keyword>
<protein>
    <submittedName>
        <fullName evidence="3">Uncharacterized protein</fullName>
    </submittedName>
</protein>
<feature type="region of interest" description="Disordered" evidence="1">
    <location>
        <begin position="1"/>
        <end position="20"/>
    </location>
</feature>
<keyword evidence="2" id="KW-1133">Transmembrane helix</keyword>
<dbReference type="RefSeq" id="WP_143911083.1">
    <property type="nucleotide sequence ID" value="NZ_VLNT01000001.1"/>
</dbReference>
<dbReference type="OrthoDB" id="4485548at2"/>
<evidence type="ECO:0000256" key="2">
    <source>
        <dbReference type="SAM" id="Phobius"/>
    </source>
</evidence>
<reference evidence="3 4" key="1">
    <citation type="submission" date="2019-07" db="EMBL/GenBank/DDBJ databases">
        <authorList>
            <person name="Zhao L.H."/>
        </authorList>
    </citation>
    <scope>NUCLEOTIDE SEQUENCE [LARGE SCALE GENOMIC DNA]</scope>
    <source>
        <strain evidence="3 4">Co35</strain>
    </source>
</reference>
<dbReference type="EMBL" id="VLNT01000001">
    <property type="protein sequence ID" value="TSD68135.1"/>
    <property type="molecule type" value="Genomic_DNA"/>
</dbReference>
<evidence type="ECO:0000313" key="3">
    <source>
        <dbReference type="EMBL" id="TSD68135.1"/>
    </source>
</evidence>
<organism evidence="3 4">
    <name type="scientific">Aeromicrobium piscarium</name>
    <dbReference type="NCBI Taxonomy" id="2590901"/>
    <lineage>
        <taxon>Bacteria</taxon>
        <taxon>Bacillati</taxon>
        <taxon>Actinomycetota</taxon>
        <taxon>Actinomycetes</taxon>
        <taxon>Propionibacteriales</taxon>
        <taxon>Nocardioidaceae</taxon>
        <taxon>Aeromicrobium</taxon>
    </lineage>
</organism>
<sequence length="139" mass="14793">MSTPDRPWERKPQAEPTAEEKKRDFNRFALKIVAIAVVALALVWWAFYEPNESASDDGRVGGPGGARLACENLVKDQLKAPGTADFSNVSAVNNGGASWTVTGEVDAENAFGASLRSSFRCSLRASGPESFSGTAVLTD</sequence>